<sequence>MIYEKLLYGDLVKFIVEFQNQNGRNIQYNNFLFEMGNWSADPGFNAESNDQFSKIVNNSKKPVNAYYKYNDKIIRHLCSIVDNDVSIFPIDIQKRNELMSVIVERFFKNANSNNKYEKIKEYYSNKDFENFMIAVFDFAHFNSVNYFNDKRKKEYSLNEESKDINGQGYLEQTNDCCNLFSEGKPEKLTDNNIKAPGVNDNEPEKYSAAKAKRNFSIFNVKKKMYQT</sequence>
<reference evidence="1" key="1">
    <citation type="submission" date="2009-07" db="EMBL/GenBank/DDBJ databases">
        <authorList>
            <consortium name="US DOE Joint Genome Institute (JGI-PGF)"/>
            <person name="Lucas S."/>
            <person name="Copeland A."/>
            <person name="Lapidus A."/>
            <person name="Glavina del Rio T."/>
            <person name="Tice H."/>
            <person name="Bruce D."/>
            <person name="Goodwin L."/>
            <person name="Pitluck S."/>
            <person name="Larimer F."/>
            <person name="Land M.L."/>
            <person name="Mouttaki H."/>
            <person name="He Z."/>
            <person name="Zhou J."/>
            <person name="Hemme C.L."/>
        </authorList>
    </citation>
    <scope>NUCLEOTIDE SEQUENCE [LARGE SCALE GENOMIC DNA]</scope>
    <source>
        <strain evidence="1">DSM 2782</strain>
    </source>
</reference>
<name>F1TF02_9FIRM</name>
<evidence type="ECO:0000313" key="2">
    <source>
        <dbReference type="Proteomes" id="UP000003860"/>
    </source>
</evidence>
<proteinExistence type="predicted"/>
<comment type="caution">
    <text evidence="1">The sequence shown here is derived from an EMBL/GenBank/DDBJ whole genome shotgun (WGS) entry which is preliminary data.</text>
</comment>
<dbReference type="AlphaFoldDB" id="F1TF02"/>
<dbReference type="EMBL" id="ACXX02000010">
    <property type="protein sequence ID" value="EGD46940.1"/>
    <property type="molecule type" value="Genomic_DNA"/>
</dbReference>
<organism evidence="1 2">
    <name type="scientific">Ruminiclostridium papyrosolvens DSM 2782</name>
    <dbReference type="NCBI Taxonomy" id="588581"/>
    <lineage>
        <taxon>Bacteria</taxon>
        <taxon>Bacillati</taxon>
        <taxon>Bacillota</taxon>
        <taxon>Clostridia</taxon>
        <taxon>Eubacteriales</taxon>
        <taxon>Oscillospiraceae</taxon>
        <taxon>Ruminiclostridium</taxon>
    </lineage>
</organism>
<protein>
    <submittedName>
        <fullName evidence="1">Uncharacterized protein</fullName>
    </submittedName>
</protein>
<accession>F1TF02</accession>
<dbReference type="STRING" id="588581.Cpap_1135"/>
<evidence type="ECO:0000313" key="1">
    <source>
        <dbReference type="EMBL" id="EGD46940.1"/>
    </source>
</evidence>
<dbReference type="Proteomes" id="UP000003860">
    <property type="component" value="Unassembled WGS sequence"/>
</dbReference>
<reference evidence="1" key="2">
    <citation type="submission" date="2011-01" db="EMBL/GenBank/DDBJ databases">
        <title>The Non-contiguous Finished genome of Clostridium papyrosolvens.</title>
        <authorList>
            <person name="Lucas S."/>
            <person name="Copeland A."/>
            <person name="Lapidus A."/>
            <person name="Cheng J.-F."/>
            <person name="Goodwin L."/>
            <person name="Pitluck S."/>
            <person name="Misra M."/>
            <person name="Chertkov O."/>
            <person name="Detter J.C."/>
            <person name="Han C."/>
            <person name="Tapia R."/>
            <person name="Land M."/>
            <person name="Hauser L."/>
            <person name="Kyrpides N."/>
            <person name="Ivanova N."/>
            <person name="Pagani I."/>
            <person name="Mouttaki H."/>
            <person name="He Z."/>
            <person name="Zhou J."/>
            <person name="Hemme C.L."/>
            <person name="Woyke T."/>
        </authorList>
    </citation>
    <scope>NUCLEOTIDE SEQUENCE [LARGE SCALE GENOMIC DNA]</scope>
    <source>
        <strain evidence="1">DSM 2782</strain>
    </source>
</reference>
<gene>
    <name evidence="1" type="ORF">Cpap_1135</name>
</gene>
<keyword evidence="2" id="KW-1185">Reference proteome</keyword>